<feature type="transmembrane region" description="Helical" evidence="9">
    <location>
        <begin position="104"/>
        <end position="123"/>
    </location>
</feature>
<evidence type="ECO:0000256" key="5">
    <source>
        <dbReference type="ARBA" id="ARBA00023015"/>
    </source>
</evidence>
<evidence type="ECO:0000259" key="10">
    <source>
        <dbReference type="PROSITE" id="PS01124"/>
    </source>
</evidence>
<feature type="transmembrane region" description="Helical" evidence="9">
    <location>
        <begin position="831"/>
        <end position="855"/>
    </location>
</feature>
<feature type="transmembrane region" description="Helical" evidence="9">
    <location>
        <begin position="39"/>
        <end position="59"/>
    </location>
</feature>
<dbReference type="InterPro" id="IPR009057">
    <property type="entry name" value="Homeodomain-like_sf"/>
</dbReference>
<keyword evidence="3 9" id="KW-0812">Transmembrane</keyword>
<feature type="transmembrane region" description="Helical" evidence="9">
    <location>
        <begin position="431"/>
        <end position="451"/>
    </location>
</feature>
<dbReference type="InterPro" id="IPR018060">
    <property type="entry name" value="HTH_AraC"/>
</dbReference>
<organism evidence="11 12">
    <name type="scientific">Mucilaginibacter pocheonensis</name>
    <dbReference type="NCBI Taxonomy" id="398050"/>
    <lineage>
        <taxon>Bacteria</taxon>
        <taxon>Pseudomonadati</taxon>
        <taxon>Bacteroidota</taxon>
        <taxon>Sphingobacteriia</taxon>
        <taxon>Sphingobacteriales</taxon>
        <taxon>Sphingobacteriaceae</taxon>
        <taxon>Mucilaginibacter</taxon>
    </lineage>
</organism>
<reference evidence="11 12" key="1">
    <citation type="submission" date="2023-07" db="EMBL/GenBank/DDBJ databases">
        <title>Sorghum-associated microbial communities from plants grown in Nebraska, USA.</title>
        <authorList>
            <person name="Schachtman D."/>
        </authorList>
    </citation>
    <scope>NUCLEOTIDE SEQUENCE [LARGE SCALE GENOMIC DNA]</scope>
    <source>
        <strain evidence="11 12">3262</strain>
    </source>
</reference>
<dbReference type="PROSITE" id="PS01124">
    <property type="entry name" value="HTH_ARAC_FAMILY_2"/>
    <property type="match status" value="1"/>
</dbReference>
<dbReference type="PROSITE" id="PS00041">
    <property type="entry name" value="HTH_ARAC_FAMILY_1"/>
    <property type="match status" value="1"/>
</dbReference>
<evidence type="ECO:0000256" key="4">
    <source>
        <dbReference type="ARBA" id="ARBA00022989"/>
    </source>
</evidence>
<evidence type="ECO:0000256" key="2">
    <source>
        <dbReference type="ARBA" id="ARBA00022475"/>
    </source>
</evidence>
<evidence type="ECO:0000313" key="11">
    <source>
        <dbReference type="EMBL" id="MDR6942927.1"/>
    </source>
</evidence>
<dbReference type="PANTHER" id="PTHR30572:SF18">
    <property type="entry name" value="ABC-TYPE MACROLIDE FAMILY EXPORT SYSTEM PERMEASE COMPONENT 2"/>
    <property type="match status" value="1"/>
</dbReference>
<evidence type="ECO:0000256" key="7">
    <source>
        <dbReference type="ARBA" id="ARBA00023136"/>
    </source>
</evidence>
<keyword evidence="7 9" id="KW-0472">Membrane</keyword>
<comment type="caution">
    <text evidence="11">The sequence shown here is derived from an EMBL/GenBank/DDBJ whole genome shotgun (WGS) entry which is preliminary data.</text>
</comment>
<evidence type="ECO:0000256" key="8">
    <source>
        <dbReference type="ARBA" id="ARBA00023163"/>
    </source>
</evidence>
<dbReference type="SUPFAM" id="SSF46689">
    <property type="entry name" value="Homeodomain-like"/>
    <property type="match status" value="1"/>
</dbReference>
<evidence type="ECO:0000256" key="6">
    <source>
        <dbReference type="ARBA" id="ARBA00023125"/>
    </source>
</evidence>
<dbReference type="Gene3D" id="1.10.10.60">
    <property type="entry name" value="Homeodomain-like"/>
    <property type="match status" value="2"/>
</dbReference>
<dbReference type="Pfam" id="PF02687">
    <property type="entry name" value="FtsX"/>
    <property type="match status" value="2"/>
</dbReference>
<dbReference type="Proteomes" id="UP001247620">
    <property type="component" value="Unassembled WGS sequence"/>
</dbReference>
<dbReference type="InterPro" id="IPR050250">
    <property type="entry name" value="Macrolide_Exporter_MacB"/>
</dbReference>
<dbReference type="Pfam" id="PF12833">
    <property type="entry name" value="HTH_18"/>
    <property type="match status" value="1"/>
</dbReference>
<dbReference type="Pfam" id="PF12704">
    <property type="entry name" value="MacB_PCD"/>
    <property type="match status" value="2"/>
</dbReference>
<sequence>MNTYTFHFDIYGLAFLGVSLIGLCYALQVGFTKKEGRGANRFLSLALGLTMLGLVWDLYRDISLGSDFPRWSWLSLNFSLVTGSLIFFYVLKTTSPQYPFRWKDLLHFSPLLLEMGALILQINESRKTGKPTCDTLIFQQWNPIHQILVFLSVAIYLLLCRKLIGSYYQRMNFIAGDRYRHEFQWLNRMLRNFAFLWLLWIPFTVADHFYYHHSIGGRSGYPLYLFFAVVFIRNVIVICLRPGVSRPVEKAPSQYVLIPKELKQRSAWLKSAMKVNRYYEDPDLSLNSLACKIKLHPHELSRIINTALKKNFNDFVNEYRVQAAARRMQDPTYDHLTLLGIAYESGFNSQSTFNRIFKQLTGKSPVEYKNAIKIEFPTYDLGSRRPPAPLILNQETTPRWSPADKIKRNPMFKNHFKTSWRNLKKNKAYSILNIAGLAVGTVCAALIFLWVEDELTFNHNFAKRDYLYHVMQNEKSDAGINTNGSTPGPLAAALKADVPGIVNSGRLSWAMDELVVSGEKLIKENGMYADPSILAMYDLPFIYGDRATALSHPKDVVISETMSRKFFGDRNPVGKMIKMNAQGAYSVDGLYTVSGVFKDLPANCYYHFQWLSPYTTWEDANTWLKPWGNNLTETIVQLSPSTHPAEVNKVLKSYLSTKVDKAVNQCFLFSMNDWHLRSNFVNGVQDGGAIKYVKLFSMIAVIILLIACINFMNLSTARSEQRMKEVGVLKVMGANKISLIGKFISESVLLSFISMLCAVVLLYLLIPFYNDLVQKELAVNLFDPLHFGGLLAIGLVAGLIAGSYPAFYLSSFNPVSVLKGMKIKNSINVVFIRKGLVVTQFAASVMLIVATIVVYKQVQHIRDRNIGYSKNNLIYMDIQGNMKAHFSTIKNSLMATGYVENAATSLHDALHVYSAGDGFTWQGKNPNAKLPIHSNVVSAEYLKTMQMKLVSGRDFYAGTTDSSSVIINESMAGTMGKEGKVGSIIHAGRHVLTVVGIIKDFVYNDIYGGSAPLILLNSNNGPTVMAVRFKPNADLSQALAKTADVMNKENAGFSFEYRFADEDFDKLFSNETLIGKLAGLFAMLAIFISCLGLFGLAAYTAERRAKEIGIRKVLGASVTGLMALLAKEFLQLVTLSCVIAFPVAWLFMHNWLQNYAYRTAIEWWMFALPAFSALLVALITVSFQAINAAVANPIKSLRSE</sequence>
<proteinExistence type="predicted"/>
<dbReference type="SMART" id="SM00342">
    <property type="entry name" value="HTH_ARAC"/>
    <property type="match status" value="1"/>
</dbReference>
<feature type="transmembrane region" description="Helical" evidence="9">
    <location>
        <begin position="748"/>
        <end position="769"/>
    </location>
</feature>
<protein>
    <submittedName>
        <fullName evidence="11">ABC-type antimicrobial peptide transport system permease subunit/AraC-like DNA-binding protein</fullName>
    </submittedName>
</protein>
<keyword evidence="4 9" id="KW-1133">Transmembrane helix</keyword>
<keyword evidence="12" id="KW-1185">Reference proteome</keyword>
<feature type="transmembrane region" description="Helical" evidence="9">
    <location>
        <begin position="789"/>
        <end position="810"/>
    </location>
</feature>
<feature type="transmembrane region" description="Helical" evidence="9">
    <location>
        <begin position="71"/>
        <end position="92"/>
    </location>
</feature>
<feature type="transmembrane region" description="Helical" evidence="9">
    <location>
        <begin position="1132"/>
        <end position="1152"/>
    </location>
</feature>
<evidence type="ECO:0000256" key="9">
    <source>
        <dbReference type="SAM" id="Phobius"/>
    </source>
</evidence>
<feature type="transmembrane region" description="Helical" evidence="9">
    <location>
        <begin position="143"/>
        <end position="164"/>
    </location>
</feature>
<feature type="transmembrane region" description="Helical" evidence="9">
    <location>
        <begin position="695"/>
        <end position="714"/>
    </location>
</feature>
<evidence type="ECO:0000256" key="1">
    <source>
        <dbReference type="ARBA" id="ARBA00004651"/>
    </source>
</evidence>
<gene>
    <name evidence="11" type="ORF">J2W55_002780</name>
</gene>
<accession>A0ABU1TC03</accession>
<keyword evidence="6" id="KW-0238">DNA-binding</keyword>
<feature type="transmembrane region" description="Helical" evidence="9">
    <location>
        <begin position="1077"/>
        <end position="1101"/>
    </location>
</feature>
<keyword evidence="5" id="KW-0805">Transcription regulation</keyword>
<dbReference type="EMBL" id="JAVDUU010000003">
    <property type="protein sequence ID" value="MDR6942927.1"/>
    <property type="molecule type" value="Genomic_DNA"/>
</dbReference>
<keyword evidence="2" id="KW-1003">Cell membrane</keyword>
<dbReference type="InterPro" id="IPR025857">
    <property type="entry name" value="MacB_PCD"/>
</dbReference>
<evidence type="ECO:0000313" key="12">
    <source>
        <dbReference type="Proteomes" id="UP001247620"/>
    </source>
</evidence>
<dbReference type="PANTHER" id="PTHR30572">
    <property type="entry name" value="MEMBRANE COMPONENT OF TRANSPORTER-RELATED"/>
    <property type="match status" value="1"/>
</dbReference>
<feature type="transmembrane region" description="Helical" evidence="9">
    <location>
        <begin position="1164"/>
        <end position="1186"/>
    </location>
</feature>
<feature type="transmembrane region" description="Helical" evidence="9">
    <location>
        <begin position="6"/>
        <end position="27"/>
    </location>
</feature>
<dbReference type="RefSeq" id="WP_310096511.1">
    <property type="nucleotide sequence ID" value="NZ_JAVDUU010000003.1"/>
</dbReference>
<feature type="transmembrane region" description="Helical" evidence="9">
    <location>
        <begin position="185"/>
        <end position="203"/>
    </location>
</feature>
<evidence type="ECO:0000256" key="3">
    <source>
        <dbReference type="ARBA" id="ARBA00022692"/>
    </source>
</evidence>
<dbReference type="InterPro" id="IPR018062">
    <property type="entry name" value="HTH_AraC-typ_CS"/>
</dbReference>
<feature type="domain" description="HTH araC/xylS-type" evidence="10">
    <location>
        <begin position="269"/>
        <end position="371"/>
    </location>
</feature>
<name>A0ABU1TC03_9SPHI</name>
<comment type="subcellular location">
    <subcellularLocation>
        <location evidence="1">Cell membrane</location>
        <topology evidence="1">Multi-pass membrane protein</topology>
    </subcellularLocation>
</comment>
<keyword evidence="8" id="KW-0804">Transcription</keyword>
<dbReference type="InterPro" id="IPR003838">
    <property type="entry name" value="ABC3_permease_C"/>
</dbReference>
<feature type="transmembrane region" description="Helical" evidence="9">
    <location>
        <begin position="223"/>
        <end position="240"/>
    </location>
</feature>